<reference evidence="5" key="2">
    <citation type="submission" date="2020-12" db="EMBL/GenBank/DDBJ databases">
        <authorList>
            <person name="Kanost M."/>
        </authorList>
    </citation>
    <scope>NUCLEOTIDE SEQUENCE</scope>
</reference>
<dbReference type="InterPro" id="IPR038902">
    <property type="entry name" value="INTS1"/>
</dbReference>
<evidence type="ECO:0000256" key="1">
    <source>
        <dbReference type="SAM" id="MobiDB-lite"/>
    </source>
</evidence>
<comment type="caution">
    <text evidence="5">The sequence shown here is derived from an EMBL/GenBank/DDBJ whole genome shotgun (WGS) entry which is preliminary data.</text>
</comment>
<feature type="region of interest" description="Disordered" evidence="1">
    <location>
        <begin position="1"/>
        <end position="78"/>
    </location>
</feature>
<feature type="domain" description="Integrator complex subunit 1 R3" evidence="3">
    <location>
        <begin position="1693"/>
        <end position="1840"/>
    </location>
</feature>
<keyword evidence="6" id="KW-1185">Reference proteome</keyword>
<dbReference type="Pfam" id="PF12432">
    <property type="entry name" value="INTS1_RP2B-bd"/>
    <property type="match status" value="1"/>
</dbReference>
<evidence type="ECO:0000313" key="5">
    <source>
        <dbReference type="EMBL" id="KAG6442019.1"/>
    </source>
</evidence>
<evidence type="ECO:0000259" key="3">
    <source>
        <dbReference type="Pfam" id="PF22927"/>
    </source>
</evidence>
<dbReference type="InterPro" id="IPR022145">
    <property type="entry name" value="INTS1_RPB2-bd"/>
</dbReference>
<feature type="region of interest" description="Disordered" evidence="1">
    <location>
        <begin position="233"/>
        <end position="265"/>
    </location>
</feature>
<evidence type="ECO:0000259" key="4">
    <source>
        <dbReference type="Pfam" id="PF22929"/>
    </source>
</evidence>
<dbReference type="InterPro" id="IPR053966">
    <property type="entry name" value="INTS1_INTS2-bd"/>
</dbReference>
<evidence type="ECO:0000259" key="2">
    <source>
        <dbReference type="Pfam" id="PF12432"/>
    </source>
</evidence>
<dbReference type="GO" id="GO:0032039">
    <property type="term" value="C:integrator complex"/>
    <property type="evidence" value="ECO:0007669"/>
    <property type="project" value="InterPro"/>
</dbReference>
<dbReference type="Pfam" id="PF22927">
    <property type="entry name" value="INT1_R3"/>
    <property type="match status" value="1"/>
</dbReference>
<dbReference type="PANTHER" id="PTHR21224:SF1">
    <property type="entry name" value="INTEGRATOR COMPLEX SUBUNIT 1"/>
    <property type="match status" value="1"/>
</dbReference>
<protein>
    <recommendedName>
        <fullName evidence="7">Integrator complex subunit 1</fullName>
    </recommendedName>
</protein>
<reference evidence="5" key="1">
    <citation type="journal article" date="2016" name="Insect Biochem. Mol. Biol.">
        <title>Multifaceted biological insights from a draft genome sequence of the tobacco hornworm moth, Manduca sexta.</title>
        <authorList>
            <person name="Kanost M.R."/>
            <person name="Arrese E.L."/>
            <person name="Cao X."/>
            <person name="Chen Y.R."/>
            <person name="Chellapilla S."/>
            <person name="Goldsmith M.R."/>
            <person name="Grosse-Wilde E."/>
            <person name="Heckel D.G."/>
            <person name="Herndon N."/>
            <person name="Jiang H."/>
            <person name="Papanicolaou A."/>
            <person name="Qu J."/>
            <person name="Soulages J.L."/>
            <person name="Vogel H."/>
            <person name="Walters J."/>
            <person name="Waterhouse R.M."/>
            <person name="Ahn S.J."/>
            <person name="Almeida F.C."/>
            <person name="An C."/>
            <person name="Aqrawi P."/>
            <person name="Bretschneider A."/>
            <person name="Bryant W.B."/>
            <person name="Bucks S."/>
            <person name="Chao H."/>
            <person name="Chevignon G."/>
            <person name="Christen J.M."/>
            <person name="Clarke D.F."/>
            <person name="Dittmer N.T."/>
            <person name="Ferguson L.C.F."/>
            <person name="Garavelou S."/>
            <person name="Gordon K.H.J."/>
            <person name="Gunaratna R.T."/>
            <person name="Han Y."/>
            <person name="Hauser F."/>
            <person name="He Y."/>
            <person name="Heidel-Fischer H."/>
            <person name="Hirsh A."/>
            <person name="Hu Y."/>
            <person name="Jiang H."/>
            <person name="Kalra D."/>
            <person name="Klinner C."/>
            <person name="Konig C."/>
            <person name="Kovar C."/>
            <person name="Kroll A.R."/>
            <person name="Kuwar S.S."/>
            <person name="Lee S.L."/>
            <person name="Lehman R."/>
            <person name="Li K."/>
            <person name="Li Z."/>
            <person name="Liang H."/>
            <person name="Lovelace S."/>
            <person name="Lu Z."/>
            <person name="Mansfield J.H."/>
            <person name="McCulloch K.J."/>
            <person name="Mathew T."/>
            <person name="Morton B."/>
            <person name="Muzny D.M."/>
            <person name="Neunemann D."/>
            <person name="Ongeri F."/>
            <person name="Pauchet Y."/>
            <person name="Pu L.L."/>
            <person name="Pyrousis I."/>
            <person name="Rao X.J."/>
            <person name="Redding A."/>
            <person name="Roesel C."/>
            <person name="Sanchez-Gracia A."/>
            <person name="Schaack S."/>
            <person name="Shukla A."/>
            <person name="Tetreau G."/>
            <person name="Wang Y."/>
            <person name="Xiong G.H."/>
            <person name="Traut W."/>
            <person name="Walsh T.K."/>
            <person name="Worley K.C."/>
            <person name="Wu D."/>
            <person name="Wu W."/>
            <person name="Wu Y.Q."/>
            <person name="Zhang X."/>
            <person name="Zou Z."/>
            <person name="Zucker H."/>
            <person name="Briscoe A.D."/>
            <person name="Burmester T."/>
            <person name="Clem R.J."/>
            <person name="Feyereisen R."/>
            <person name="Grimmelikhuijzen C.J.P."/>
            <person name="Hamodrakas S.J."/>
            <person name="Hansson B.S."/>
            <person name="Huguet E."/>
            <person name="Jermiin L.S."/>
            <person name="Lan Q."/>
            <person name="Lehman H.K."/>
            <person name="Lorenzen M."/>
            <person name="Merzendorfer H."/>
            <person name="Michalopoulos I."/>
            <person name="Morton D.B."/>
            <person name="Muthukrishnan S."/>
            <person name="Oakeshott J.G."/>
            <person name="Palmer W."/>
            <person name="Park Y."/>
            <person name="Passarelli A.L."/>
            <person name="Rozas J."/>
            <person name="Schwartz L.M."/>
            <person name="Smith W."/>
            <person name="Southgate A."/>
            <person name="Vilcinskas A."/>
            <person name="Vogt R."/>
            <person name="Wang P."/>
            <person name="Werren J."/>
            <person name="Yu X.Q."/>
            <person name="Zhou J.J."/>
            <person name="Brown S.J."/>
            <person name="Scherer S.E."/>
            <person name="Richards S."/>
            <person name="Blissard G.W."/>
        </authorList>
    </citation>
    <scope>NUCLEOTIDE SEQUENCE</scope>
</reference>
<proteinExistence type="predicted"/>
<dbReference type="Proteomes" id="UP000791440">
    <property type="component" value="Unassembled WGS sequence"/>
</dbReference>
<sequence>MDRGKMPSAGRGAKSKAPQHPQDIFALGSKSTVVVSRDSEKRNIHKPSTSGVERKREATTFGSQPPNKRSRIGSPAEAVGGTSLEVDPVDLVPNVLQALDTHNSDKLLGLLTGSIRLLKSQRSKPDPILCMSLLYLVKIRPNMFAHDTVTQSLCTLLKREQGAAFKNKGNPLVFVLACNMLYAGHRDSTNWPDVFIKVYIEDALNERWWVDCAWCKCLVENIVTAFGTKHPPPSLKPTESTLGTMSPSGSGSPLMGSTEEDPDNSELEYSVFPRYSSSYEAVEALVLEAIKDQLQRRSAAPDAIGKGFLKLLSATCGFPEIRMIAASRLEAWLHSGKLWKCAQELLAYVCCNCDACGPTAARDHEVLAQLARMRLKTKQLQLAYQACLREMVSDNSALLRSVVTHTIYNELSNVRSPNNMAVLAALVHAQPQLVPAAMAETYLELCVRAEDYLRGLRALTREWARAARADALAAPALAALARALAAPPPLEPAAELRERAFASLADLFCLCCLLIAGLAKHHADYKPHLVSAQGAALGWLLEAAVSLYRPSRHDYLHALNKVMFLEPPDSYAKLDNWPPESERAITYRLCCEAPLRENTLLRLIFIGLAKEIPVNPAEVFELVEQVVRRACALPPDDNPLQVEKLDIADYIFQLCQFNPPDNITLPQGYTPPALAITSLYWRGWVLLVLAAAHNPQHFAPRAADTYPTLRALIEMCITNKPSIEWGAAGAGGGAAEAERSEAERAAILQLETHLAAASNAKLPVTEHTSRLLSQLTTLEPLGSARKPPQSIIEQLQSMNSQMRLGKLLCRQPALLLELVERHGTRRAMPWLHQLLRHDQLELSVLPVQCLCEFLCAGAGAGGGEAGKAGELCAHLRRTVADAPEGARAVLHYYLARLAHAHAPTRASAGRGLKLVLTQSSEENIEMDYNTEVSPEEWLDLLWELRHWEAVREEVVGRVRAACLVECVPRHVAAYVAFLAKYVARTPAKLHTDIVLDLSQVVMERTTVMNSVLGAGAVGGAVGGAVAAAEDGSAAAERLQLAQQHTLHALTQIFYTHLQKVRSGAAEEESTWSCGERVALLWPSGRRALLPLVLAHAHLKLLCYGPSIYDTDQEMYSWLESVWVGADAPTAQLAGATAVEGEEAVLLPDWLRLHLVRSARPALLEAGLRALPAHKLALFIQTFGMPVASMSALLRALDASPAGAVARLGVERAYMAQLLRVQRARGATGGNAFAAALRLHPHALPPDDPLFAETPLPLETEEAWDAEPAPLPVSAVPSLLATAFSGATTFKGDIDTAFTQLITQVTSEVSMCARGGGPGAYVSAVVSQLAAGAAGAAPGRASLAAPLLRALLPLKSPAVGEMASKLLSQWKCVSGPVAAALRALAQGDRALAKSDSDAAASAAALLPHNASREQLIAALEASTPSTLEAIGNKIIETQDPRLIVDVISHLLEKNQEGHYEVKVKLEEGTEAPVHVFSQRGLGCGLLLDWLSELQRETLGPQPQRQMRLMFRSGCARWRPLVVTLLAHRASWRTLHTCLSALLHPDGEWAATSVLNFAETMIGSPRVWQGRDKATPKHYVHEDTLRLDHQQLNVLVRYVVQESEEAEKAGGIEAMRRRIEARLPLILRCCSTSHALLACALAASKGHPMLLLLLYMKVPRVLQLLRECSERAPRQAPLVAPAALRDAAALSTSAADKASHTLLTALAAHHPHHPHGKDHSQKLWRMEAEARGVSGRGVCAGRRALPLLHALVRGARAHSQHALHHLLALLEVLHDDDLFRPPLSEEVHGILDCFLEMVRSGGSSGSGVTQRVAALVRRYAAARPQRAAALLLAHRETLQAVPALSSLSSETAPSASATPPPHALHALQRRVDTPDNLQWYIQELDTWGSRRGGAWGGAAQAAAIVRAVAPLAAHTHAPLRTAALGLLVKLLPAVHDVTPGYRAVLECLESSRAEVAQAALDKLPELVLGMQEAAARLLMRTFELGVRSRLPVEPALARTVAAINLHRGC</sequence>
<feature type="compositionally biased region" description="Low complexity" evidence="1">
    <location>
        <begin position="240"/>
        <end position="257"/>
    </location>
</feature>
<accession>A0A921YN18</accession>
<gene>
    <name evidence="5" type="ORF">O3G_MSEX002164</name>
</gene>
<feature type="domain" description="Integrator complex subunit 1 INTS2-binding" evidence="4">
    <location>
        <begin position="888"/>
        <end position="1232"/>
    </location>
</feature>
<dbReference type="OrthoDB" id="19938at2759"/>
<dbReference type="EMBL" id="JH668290">
    <property type="protein sequence ID" value="KAG6442019.1"/>
    <property type="molecule type" value="Genomic_DNA"/>
</dbReference>
<feature type="domain" description="Integrator complex subunit 1 RPB2-binding" evidence="2">
    <location>
        <begin position="281"/>
        <end position="433"/>
    </location>
</feature>
<name>A0A921YN18_MANSE</name>
<evidence type="ECO:0008006" key="7">
    <source>
        <dbReference type="Google" id="ProtNLM"/>
    </source>
</evidence>
<dbReference type="Pfam" id="PF22929">
    <property type="entry name" value="INTS1_INTS2-bd"/>
    <property type="match status" value="1"/>
</dbReference>
<dbReference type="GO" id="GO:0034474">
    <property type="term" value="P:U2 snRNA 3'-end processing"/>
    <property type="evidence" value="ECO:0007669"/>
    <property type="project" value="InterPro"/>
</dbReference>
<dbReference type="PANTHER" id="PTHR21224">
    <property type="entry name" value="INTEGRATOR COMPLEX SUBUNIT 1"/>
    <property type="match status" value="1"/>
</dbReference>
<organism evidence="5 6">
    <name type="scientific">Manduca sexta</name>
    <name type="common">Tobacco hawkmoth</name>
    <name type="synonym">Tobacco hornworm</name>
    <dbReference type="NCBI Taxonomy" id="7130"/>
    <lineage>
        <taxon>Eukaryota</taxon>
        <taxon>Metazoa</taxon>
        <taxon>Ecdysozoa</taxon>
        <taxon>Arthropoda</taxon>
        <taxon>Hexapoda</taxon>
        <taxon>Insecta</taxon>
        <taxon>Pterygota</taxon>
        <taxon>Neoptera</taxon>
        <taxon>Endopterygota</taxon>
        <taxon>Lepidoptera</taxon>
        <taxon>Glossata</taxon>
        <taxon>Ditrysia</taxon>
        <taxon>Bombycoidea</taxon>
        <taxon>Sphingidae</taxon>
        <taxon>Sphinginae</taxon>
        <taxon>Sphingini</taxon>
        <taxon>Manduca</taxon>
    </lineage>
</organism>
<dbReference type="InterPro" id="IPR053964">
    <property type="entry name" value="INT1_R3"/>
</dbReference>
<evidence type="ECO:0000313" key="6">
    <source>
        <dbReference type="Proteomes" id="UP000791440"/>
    </source>
</evidence>